<dbReference type="InterPro" id="IPR029044">
    <property type="entry name" value="Nucleotide-diphossugar_trans"/>
</dbReference>
<evidence type="ECO:0000256" key="2">
    <source>
        <dbReference type="ARBA" id="ARBA00022676"/>
    </source>
</evidence>
<dbReference type="PANTHER" id="PTHR43398:SF1">
    <property type="entry name" value="DOLICHOL-PHOSPHATE MANNOSYLTRANSFERASE SUBUNIT 1"/>
    <property type="match status" value="1"/>
</dbReference>
<evidence type="ECO:0000313" key="5">
    <source>
        <dbReference type="EMBL" id="OHA24588.1"/>
    </source>
</evidence>
<dbReference type="Proteomes" id="UP000177130">
    <property type="component" value="Unassembled WGS sequence"/>
</dbReference>
<dbReference type="FunFam" id="3.90.550.10:FF:000122">
    <property type="entry name" value="Dolichol-phosphate mannosyltransferase subunit 1"/>
    <property type="match status" value="1"/>
</dbReference>
<evidence type="ECO:0000256" key="3">
    <source>
        <dbReference type="ARBA" id="ARBA00022679"/>
    </source>
</evidence>
<dbReference type="PANTHER" id="PTHR43398">
    <property type="entry name" value="DOLICHOL-PHOSPHATE MANNOSYLTRANSFERASE SUBUNIT 1"/>
    <property type="match status" value="1"/>
</dbReference>
<accession>A0A1G2ML62</accession>
<dbReference type="STRING" id="1802306.A3C72_01670"/>
<organism evidence="5 6">
    <name type="scientific">Candidatus Taylorbacteria bacterium RIFCSPHIGHO2_02_FULL_43_32b</name>
    <dbReference type="NCBI Taxonomy" id="1802306"/>
    <lineage>
        <taxon>Bacteria</taxon>
        <taxon>Candidatus Tayloriibacteriota</taxon>
    </lineage>
</organism>
<name>A0A1G2ML62_9BACT</name>
<comment type="similarity">
    <text evidence="1">Belongs to the glycosyltransferase 2 family.</text>
</comment>
<evidence type="ECO:0000259" key="4">
    <source>
        <dbReference type="Pfam" id="PF00535"/>
    </source>
</evidence>
<gene>
    <name evidence="5" type="ORF">A3C72_01670</name>
</gene>
<dbReference type="Gene3D" id="3.90.550.10">
    <property type="entry name" value="Spore Coat Polysaccharide Biosynthesis Protein SpsA, Chain A"/>
    <property type="match status" value="1"/>
</dbReference>
<dbReference type="GO" id="GO:0016020">
    <property type="term" value="C:membrane"/>
    <property type="evidence" value="ECO:0007669"/>
    <property type="project" value="GOC"/>
</dbReference>
<dbReference type="SUPFAM" id="SSF53448">
    <property type="entry name" value="Nucleotide-diphospho-sugar transferases"/>
    <property type="match status" value="1"/>
</dbReference>
<proteinExistence type="inferred from homology"/>
<dbReference type="InterPro" id="IPR039528">
    <property type="entry name" value="DPM1-like"/>
</dbReference>
<evidence type="ECO:0000256" key="1">
    <source>
        <dbReference type="ARBA" id="ARBA00006739"/>
    </source>
</evidence>
<sequence length="236" mass="26311">MKKICVVLPTYNERENIETILGKIFINVVGATVLVVDDNSPDGTGVAVEGLRKKYPNLFLLKRKGKEGLGKAYTEAFLHVLQKMDQEWVLMMDADLSHNPEHIPEMLKKTMSASVVVGSRYVDGGKTVGWELWRRVLSRGGNIYARIVTGLPVRDLTGGFNLMHRDVLGKIDFSDFDASGYAFIMELKSKLHKAGAKFAEVPITFRNRTGGESKISSHIISEGVVAPWRIRFKGKC</sequence>
<dbReference type="InterPro" id="IPR001173">
    <property type="entry name" value="Glyco_trans_2-like"/>
</dbReference>
<dbReference type="EMBL" id="MHRK01000008">
    <property type="protein sequence ID" value="OHA24588.1"/>
    <property type="molecule type" value="Genomic_DNA"/>
</dbReference>
<keyword evidence="3" id="KW-0808">Transferase</keyword>
<dbReference type="CDD" id="cd06442">
    <property type="entry name" value="DPM1_like"/>
    <property type="match status" value="1"/>
</dbReference>
<comment type="caution">
    <text evidence="5">The sequence shown here is derived from an EMBL/GenBank/DDBJ whole genome shotgun (WGS) entry which is preliminary data.</text>
</comment>
<dbReference type="Pfam" id="PF00535">
    <property type="entry name" value="Glycos_transf_2"/>
    <property type="match status" value="1"/>
</dbReference>
<keyword evidence="2" id="KW-0328">Glycosyltransferase</keyword>
<dbReference type="GO" id="GO:0009247">
    <property type="term" value="P:glycolipid biosynthetic process"/>
    <property type="evidence" value="ECO:0007669"/>
    <property type="project" value="TreeGrafter"/>
</dbReference>
<evidence type="ECO:0000313" key="6">
    <source>
        <dbReference type="Proteomes" id="UP000177130"/>
    </source>
</evidence>
<reference evidence="5 6" key="1">
    <citation type="journal article" date="2016" name="Nat. Commun.">
        <title>Thousands of microbial genomes shed light on interconnected biogeochemical processes in an aquifer system.</title>
        <authorList>
            <person name="Anantharaman K."/>
            <person name="Brown C.T."/>
            <person name="Hug L.A."/>
            <person name="Sharon I."/>
            <person name="Castelle C.J."/>
            <person name="Probst A.J."/>
            <person name="Thomas B.C."/>
            <person name="Singh A."/>
            <person name="Wilkins M.J."/>
            <person name="Karaoz U."/>
            <person name="Brodie E.L."/>
            <person name="Williams K.H."/>
            <person name="Hubbard S.S."/>
            <person name="Banfield J.F."/>
        </authorList>
    </citation>
    <scope>NUCLEOTIDE SEQUENCE [LARGE SCALE GENOMIC DNA]</scope>
</reference>
<feature type="domain" description="Glycosyltransferase 2-like" evidence="4">
    <location>
        <begin position="5"/>
        <end position="170"/>
    </location>
</feature>
<protein>
    <recommendedName>
        <fullName evidence="4">Glycosyltransferase 2-like domain-containing protein</fullName>
    </recommendedName>
</protein>
<dbReference type="AlphaFoldDB" id="A0A1G2ML62"/>
<dbReference type="GO" id="GO:0004582">
    <property type="term" value="F:dolichyl-phosphate beta-D-mannosyltransferase activity"/>
    <property type="evidence" value="ECO:0007669"/>
    <property type="project" value="InterPro"/>
</dbReference>